<keyword evidence="2" id="KW-0808">Transferase</keyword>
<dbReference type="InterPro" id="IPR029063">
    <property type="entry name" value="SAM-dependent_MTases_sf"/>
</dbReference>
<dbReference type="SUPFAM" id="SSF53335">
    <property type="entry name" value="S-adenosyl-L-methionine-dependent methyltransferases"/>
    <property type="match status" value="1"/>
</dbReference>
<proteinExistence type="predicted"/>
<protein>
    <submittedName>
        <fullName evidence="2">Class I SAM-dependent methyltransferase</fullName>
    </submittedName>
</protein>
<accession>A0ABY8SSJ6</accession>
<dbReference type="GO" id="GO:0032259">
    <property type="term" value="P:methylation"/>
    <property type="evidence" value="ECO:0007669"/>
    <property type="project" value="UniProtKB-KW"/>
</dbReference>
<dbReference type="Pfam" id="PF08241">
    <property type="entry name" value="Methyltransf_11"/>
    <property type="match status" value="1"/>
</dbReference>
<dbReference type="InterPro" id="IPR013216">
    <property type="entry name" value="Methyltransf_11"/>
</dbReference>
<dbReference type="Gene3D" id="3.40.50.150">
    <property type="entry name" value="Vaccinia Virus protein VP39"/>
    <property type="match status" value="1"/>
</dbReference>
<dbReference type="EMBL" id="CP125947">
    <property type="protein sequence ID" value="WHS66007.1"/>
    <property type="molecule type" value="Genomic_DNA"/>
</dbReference>
<gene>
    <name evidence="2" type="ORF">QMY55_02290</name>
</gene>
<feature type="domain" description="Methyltransferase type 11" evidence="1">
    <location>
        <begin position="56"/>
        <end position="111"/>
    </location>
</feature>
<keyword evidence="3" id="KW-1185">Reference proteome</keyword>
<sequence length="228" mass="25868">MHQSAMHYGKRFFEVYCSQPKSDDFTIAEIGSCDINGSLRDVSPDGVRYIGLDFTEGKGVDVVIDDPYNFPLEDASVDAVVCSSVFEHSQFFWLVFLDILRVLKPQGLFYLNAPSNGSFHRCPVDCWRFYPDSGLALVAWGKRMGYTPRMLESFIGAKSEDGTVDPWHDFVAVFVKDEKYEYAYRERIIDTCTGYTNGYHSISKSGLMNEQTLSPDHVALLEKYKGNL</sequence>
<dbReference type="RefSeq" id="WP_283487100.1">
    <property type="nucleotide sequence ID" value="NZ_CP125947.1"/>
</dbReference>
<evidence type="ECO:0000313" key="2">
    <source>
        <dbReference type="EMBL" id="WHS66007.1"/>
    </source>
</evidence>
<dbReference type="GO" id="GO:0008168">
    <property type="term" value="F:methyltransferase activity"/>
    <property type="evidence" value="ECO:0007669"/>
    <property type="project" value="UniProtKB-KW"/>
</dbReference>
<evidence type="ECO:0000259" key="1">
    <source>
        <dbReference type="Pfam" id="PF08241"/>
    </source>
</evidence>
<organism evidence="2 3">
    <name type="scientific">Comamonas resistens</name>
    <dbReference type="NCBI Taxonomy" id="3046670"/>
    <lineage>
        <taxon>Bacteria</taxon>
        <taxon>Pseudomonadati</taxon>
        <taxon>Pseudomonadota</taxon>
        <taxon>Betaproteobacteria</taxon>
        <taxon>Burkholderiales</taxon>
        <taxon>Comamonadaceae</taxon>
        <taxon>Comamonas</taxon>
    </lineage>
</organism>
<dbReference type="CDD" id="cd02440">
    <property type="entry name" value="AdoMet_MTases"/>
    <property type="match status" value="1"/>
</dbReference>
<evidence type="ECO:0000313" key="3">
    <source>
        <dbReference type="Proteomes" id="UP001240697"/>
    </source>
</evidence>
<reference evidence="2 3" key="1">
    <citation type="submission" date="2023-05" db="EMBL/GenBank/DDBJ databases">
        <authorList>
            <person name="Yin Y."/>
            <person name="Lu Z."/>
        </authorList>
    </citation>
    <scope>NUCLEOTIDE SEQUENCE [LARGE SCALE GENOMIC DNA]</scope>
    <source>
        <strain evidence="2 3">ZM22</strain>
    </source>
</reference>
<name>A0ABY8SSJ6_9BURK</name>
<dbReference type="Proteomes" id="UP001240697">
    <property type="component" value="Chromosome"/>
</dbReference>
<keyword evidence="2" id="KW-0489">Methyltransferase</keyword>